<accession>A0AAD7SJP1</accession>
<feature type="region of interest" description="Disordered" evidence="1">
    <location>
        <begin position="45"/>
        <end position="66"/>
    </location>
</feature>
<dbReference type="AlphaFoldDB" id="A0AAD7SJP1"/>
<evidence type="ECO:0000313" key="2">
    <source>
        <dbReference type="EMBL" id="KAJ8403503.1"/>
    </source>
</evidence>
<feature type="region of interest" description="Disordered" evidence="1">
    <location>
        <begin position="79"/>
        <end position="111"/>
    </location>
</feature>
<comment type="caution">
    <text evidence="2">The sequence shown here is derived from an EMBL/GenBank/DDBJ whole genome shotgun (WGS) entry which is preliminary data.</text>
</comment>
<name>A0AAD7SJP1_9TELE</name>
<reference evidence="2" key="1">
    <citation type="journal article" date="2023" name="Science">
        <title>Genome structures resolve the early diversification of teleost fishes.</title>
        <authorList>
            <person name="Parey E."/>
            <person name="Louis A."/>
            <person name="Montfort J."/>
            <person name="Bouchez O."/>
            <person name="Roques C."/>
            <person name="Iampietro C."/>
            <person name="Lluch J."/>
            <person name="Castinel A."/>
            <person name="Donnadieu C."/>
            <person name="Desvignes T."/>
            <person name="Floi Bucao C."/>
            <person name="Jouanno E."/>
            <person name="Wen M."/>
            <person name="Mejri S."/>
            <person name="Dirks R."/>
            <person name="Jansen H."/>
            <person name="Henkel C."/>
            <person name="Chen W.J."/>
            <person name="Zahm M."/>
            <person name="Cabau C."/>
            <person name="Klopp C."/>
            <person name="Thompson A.W."/>
            <person name="Robinson-Rechavi M."/>
            <person name="Braasch I."/>
            <person name="Lecointre G."/>
            <person name="Bobe J."/>
            <person name="Postlethwait J.H."/>
            <person name="Berthelot C."/>
            <person name="Roest Crollius H."/>
            <person name="Guiguen Y."/>
        </authorList>
    </citation>
    <scope>NUCLEOTIDE SEQUENCE</scope>
    <source>
        <strain evidence="2">NC1722</strain>
    </source>
</reference>
<keyword evidence="3" id="KW-1185">Reference proteome</keyword>
<proteinExistence type="predicted"/>
<protein>
    <submittedName>
        <fullName evidence="2">Uncharacterized protein</fullName>
    </submittedName>
</protein>
<evidence type="ECO:0000256" key="1">
    <source>
        <dbReference type="SAM" id="MobiDB-lite"/>
    </source>
</evidence>
<gene>
    <name evidence="2" type="ORF">AAFF_G00352750</name>
</gene>
<dbReference type="EMBL" id="JAINUG010000058">
    <property type="protein sequence ID" value="KAJ8403503.1"/>
    <property type="molecule type" value="Genomic_DNA"/>
</dbReference>
<organism evidence="2 3">
    <name type="scientific">Aldrovandia affinis</name>
    <dbReference type="NCBI Taxonomy" id="143900"/>
    <lineage>
        <taxon>Eukaryota</taxon>
        <taxon>Metazoa</taxon>
        <taxon>Chordata</taxon>
        <taxon>Craniata</taxon>
        <taxon>Vertebrata</taxon>
        <taxon>Euteleostomi</taxon>
        <taxon>Actinopterygii</taxon>
        <taxon>Neopterygii</taxon>
        <taxon>Teleostei</taxon>
        <taxon>Notacanthiformes</taxon>
        <taxon>Halosauridae</taxon>
        <taxon>Aldrovandia</taxon>
    </lineage>
</organism>
<sequence>MQKIIQRHRQQAKVAKSVSVPIEPAKQKCLASRLEALQGQARAAGLTSRAARHRGRTVSKSPADRSHISYLVKRRALQRSDLLRQSRPSRGHGARRGGTLPRETLFPRHPA</sequence>
<dbReference type="Proteomes" id="UP001221898">
    <property type="component" value="Unassembled WGS sequence"/>
</dbReference>
<evidence type="ECO:0000313" key="3">
    <source>
        <dbReference type="Proteomes" id="UP001221898"/>
    </source>
</evidence>